<proteinExistence type="predicted"/>
<keyword evidence="1" id="KW-0812">Transmembrane</keyword>
<reference evidence="2 3" key="1">
    <citation type="journal article" date="2016" name="Nat. Commun.">
        <title>Thousands of microbial genomes shed light on interconnected biogeochemical processes in an aquifer system.</title>
        <authorList>
            <person name="Anantharaman K."/>
            <person name="Brown C.T."/>
            <person name="Hug L.A."/>
            <person name="Sharon I."/>
            <person name="Castelle C.J."/>
            <person name="Probst A.J."/>
            <person name="Thomas B.C."/>
            <person name="Singh A."/>
            <person name="Wilkins M.J."/>
            <person name="Karaoz U."/>
            <person name="Brodie E.L."/>
            <person name="Williams K.H."/>
            <person name="Hubbard S.S."/>
            <person name="Banfield J.F."/>
        </authorList>
    </citation>
    <scope>NUCLEOTIDE SEQUENCE [LARGE SCALE GENOMIC DNA]</scope>
</reference>
<dbReference type="Proteomes" id="UP000177112">
    <property type="component" value="Unassembled WGS sequence"/>
</dbReference>
<sequence>MKNRSVLDSPRLLELKKKKRKIFTRKIFFLVFLLILILIGLSFLSKWEKLNINSIQISGNKVIETDMIEEIVKEKISGNYLYFFPKTNFIIYPQREIETELKDKFKRIKDISVNDKNIKTLNISLTERTALYTYCGNILPELNDNKCYFVDDSGYIFDEAPYFSGGVYLKLYGTVNLDEGDPFGSYFFPVNFGKLILFKETLEKAGIKPAAFYIQDSGDIKMFLYSSISQMGPEIIFKTDSDFEQLAENLQTVLTTEPLQSDLKNKYSSLLYIDLRFGNKVYYKFK</sequence>
<feature type="transmembrane region" description="Helical" evidence="1">
    <location>
        <begin position="27"/>
        <end position="47"/>
    </location>
</feature>
<gene>
    <name evidence="2" type="ORF">A3B84_00140</name>
</gene>
<dbReference type="STRING" id="1801748.A3B84_00140"/>
<accession>A0A1F6VPS0</accession>
<evidence type="ECO:0000313" key="3">
    <source>
        <dbReference type="Proteomes" id="UP000177112"/>
    </source>
</evidence>
<dbReference type="EMBL" id="MFTY01000004">
    <property type="protein sequence ID" value="OGI71650.1"/>
    <property type="molecule type" value="Genomic_DNA"/>
</dbReference>
<evidence type="ECO:0000256" key="1">
    <source>
        <dbReference type="SAM" id="Phobius"/>
    </source>
</evidence>
<organism evidence="2 3">
    <name type="scientific">Candidatus Nomurabacteria bacterium RIFCSPHIGHO2_02_FULL_35_13</name>
    <dbReference type="NCBI Taxonomy" id="1801748"/>
    <lineage>
        <taxon>Bacteria</taxon>
        <taxon>Candidatus Nomuraibacteriota</taxon>
    </lineage>
</organism>
<comment type="caution">
    <text evidence="2">The sequence shown here is derived from an EMBL/GenBank/DDBJ whole genome shotgun (WGS) entry which is preliminary data.</text>
</comment>
<name>A0A1F6VPS0_9BACT</name>
<evidence type="ECO:0000313" key="2">
    <source>
        <dbReference type="EMBL" id="OGI71650.1"/>
    </source>
</evidence>
<keyword evidence="1" id="KW-1133">Transmembrane helix</keyword>
<protein>
    <submittedName>
        <fullName evidence="2">Uncharacterized protein</fullName>
    </submittedName>
</protein>
<keyword evidence="1" id="KW-0472">Membrane</keyword>
<dbReference type="AlphaFoldDB" id="A0A1F6VPS0"/>